<comment type="caution">
    <text evidence="8">The sequence shown here is derived from an EMBL/GenBank/DDBJ whole genome shotgun (WGS) entry which is preliminary data.</text>
</comment>
<dbReference type="Proteomes" id="UP000176087">
    <property type="component" value="Unassembled WGS sequence"/>
</dbReference>
<feature type="domain" description="AB hydrolase-1" evidence="6">
    <location>
        <begin position="94"/>
        <end position="273"/>
    </location>
</feature>
<dbReference type="OrthoDB" id="4498590at2"/>
<dbReference type="InterPro" id="IPR013595">
    <property type="entry name" value="Pept_S33_TAP-like_C"/>
</dbReference>
<evidence type="ECO:0000256" key="2">
    <source>
        <dbReference type="ARBA" id="ARBA00022729"/>
    </source>
</evidence>
<dbReference type="Pfam" id="PF08386">
    <property type="entry name" value="Abhydrolase_4"/>
    <property type="match status" value="1"/>
</dbReference>
<protein>
    <submittedName>
        <fullName evidence="8">Peptidase</fullName>
    </submittedName>
</protein>
<accession>A0A1E7JL78</accession>
<keyword evidence="3" id="KW-0378">Hydrolase</keyword>
<feature type="region of interest" description="Disordered" evidence="4">
    <location>
        <begin position="490"/>
        <end position="543"/>
    </location>
</feature>
<dbReference type="EMBL" id="LJGT01000040">
    <property type="protein sequence ID" value="OEU88400.1"/>
    <property type="molecule type" value="Genomic_DNA"/>
</dbReference>
<evidence type="ECO:0000259" key="7">
    <source>
        <dbReference type="Pfam" id="PF08386"/>
    </source>
</evidence>
<dbReference type="RefSeq" id="WP_070012170.1">
    <property type="nucleotide sequence ID" value="NZ_LJGS01000042.1"/>
</dbReference>
<evidence type="ECO:0000256" key="5">
    <source>
        <dbReference type="SAM" id="SignalP"/>
    </source>
</evidence>
<gene>
    <name evidence="8" type="ORF">AN215_20150</name>
</gene>
<evidence type="ECO:0000313" key="9">
    <source>
        <dbReference type="Proteomes" id="UP000176087"/>
    </source>
</evidence>
<dbReference type="InterPro" id="IPR000073">
    <property type="entry name" value="AB_hydrolase_1"/>
</dbReference>
<name>A0A1E7JL78_9ACTN</name>
<comment type="similarity">
    <text evidence="1">Belongs to the peptidase S33 family.</text>
</comment>
<feature type="chain" id="PRO_5039374618" evidence="5">
    <location>
        <begin position="29"/>
        <end position="543"/>
    </location>
</feature>
<evidence type="ECO:0000313" key="8">
    <source>
        <dbReference type="EMBL" id="OEU88400.1"/>
    </source>
</evidence>
<reference evidence="8 9" key="1">
    <citation type="journal article" date="2016" name="Front. Microbiol.">
        <title>Comparative Genomics Analysis of Streptomyces Species Reveals Their Adaptation to the Marine Environment and Their Diversity at the Genomic Level.</title>
        <authorList>
            <person name="Tian X."/>
            <person name="Zhang Z."/>
            <person name="Yang T."/>
            <person name="Chen M."/>
            <person name="Li J."/>
            <person name="Chen F."/>
            <person name="Yang J."/>
            <person name="Li W."/>
            <person name="Zhang B."/>
            <person name="Zhang Z."/>
            <person name="Wu J."/>
            <person name="Zhang C."/>
            <person name="Long L."/>
            <person name="Xiao J."/>
        </authorList>
    </citation>
    <scope>NUCLEOTIDE SEQUENCE [LARGE SCALE GENOMIC DNA]</scope>
    <source>
        <strain evidence="8 9">SCSIO 10390</strain>
    </source>
</reference>
<evidence type="ECO:0000256" key="3">
    <source>
        <dbReference type="ARBA" id="ARBA00022801"/>
    </source>
</evidence>
<feature type="compositionally biased region" description="Basic and acidic residues" evidence="4">
    <location>
        <begin position="528"/>
        <end position="537"/>
    </location>
</feature>
<proteinExistence type="inferred from homology"/>
<feature type="signal peptide" evidence="5">
    <location>
        <begin position="1"/>
        <end position="28"/>
    </location>
</feature>
<keyword evidence="2 5" id="KW-0732">Signal</keyword>
<dbReference type="SUPFAM" id="SSF53474">
    <property type="entry name" value="alpha/beta-Hydrolases"/>
    <property type="match status" value="1"/>
</dbReference>
<dbReference type="InterPro" id="IPR029058">
    <property type="entry name" value="AB_hydrolase_fold"/>
</dbReference>
<dbReference type="PANTHER" id="PTHR43248:SF29">
    <property type="entry name" value="TRIPEPTIDYL AMINOPEPTIDASE"/>
    <property type="match status" value="1"/>
</dbReference>
<evidence type="ECO:0000256" key="1">
    <source>
        <dbReference type="ARBA" id="ARBA00010088"/>
    </source>
</evidence>
<dbReference type="PANTHER" id="PTHR43248">
    <property type="entry name" value="2-SUCCINYL-6-HYDROXY-2,4-CYCLOHEXADIENE-1-CARBOXYLATE SYNTHASE"/>
    <property type="match status" value="1"/>
</dbReference>
<dbReference type="AlphaFoldDB" id="A0A1E7JL78"/>
<dbReference type="InterPro" id="IPR051601">
    <property type="entry name" value="Serine_prot/Carboxylest_S33"/>
</dbReference>
<organism evidence="8 9">
    <name type="scientific">Streptomyces abyssalis</name>
    <dbReference type="NCBI Taxonomy" id="933944"/>
    <lineage>
        <taxon>Bacteria</taxon>
        <taxon>Bacillati</taxon>
        <taxon>Actinomycetota</taxon>
        <taxon>Actinomycetes</taxon>
        <taxon>Kitasatosporales</taxon>
        <taxon>Streptomycetaceae</taxon>
        <taxon>Streptomyces</taxon>
    </lineage>
</organism>
<dbReference type="PATRIC" id="fig|933944.5.peg.2060"/>
<keyword evidence="9" id="KW-1185">Reference proteome</keyword>
<dbReference type="Gene3D" id="3.40.50.1820">
    <property type="entry name" value="alpha/beta hydrolase"/>
    <property type="match status" value="1"/>
</dbReference>
<feature type="domain" description="Peptidase S33 tripeptidyl aminopeptidase-like C-terminal" evidence="7">
    <location>
        <begin position="395"/>
        <end position="490"/>
    </location>
</feature>
<evidence type="ECO:0000256" key="4">
    <source>
        <dbReference type="SAM" id="MobiDB-lite"/>
    </source>
</evidence>
<sequence length="543" mass="58320">MKRRRVMAVYGGAAVVLAGLITAIPVAANAGSADADGPSAGAGKLKWSDCATEDYPDLQCAKVRVPLDHGKPDGKKITIALSRVQHTAEKSQGPLLVNPGGPGGSGLTLAGFVAKSLPKKVASQYDVIGFDPRGVGKSEPALDCKPGYFDPVRPDSVPRSKKDELANIERAKGFAEACGKKHGKLLRHINTVNAVKDMERIRTALGSKKINYFGYSYGTYLGAVYAKLYPDRVRRAVLDSMVDPDGVWYDANIAQDHAFESRHKAFMAWVAKHDADYKLGKDPAAVEKAWYKMRDALRKKPAGGKVGASELEDTFIPGGYFNGSWPDLAAAFAAFVKDKDTAPVVAAYEAMGTVDAEGDNGYSIYTSVQCRDASWPRDWGTWHRDMEETYEKAPFMTWNNAWYNAPCAFWPVKSQKPLDVSNKKLPPLLLFQATDDAATPYEGGVNMHRKLRGSSLVVEEGGGNHGISLSGSKCLDGHLADYLATGKVPKGKGSGEAEATCEALPDPEPLSPEDAKAAVPAPYGSEGTADRGAELHRLLGTRG</sequence>
<dbReference type="Pfam" id="PF00561">
    <property type="entry name" value="Abhydrolase_1"/>
    <property type="match status" value="1"/>
</dbReference>
<dbReference type="GO" id="GO:0016787">
    <property type="term" value="F:hydrolase activity"/>
    <property type="evidence" value="ECO:0007669"/>
    <property type="project" value="UniProtKB-KW"/>
</dbReference>
<evidence type="ECO:0000259" key="6">
    <source>
        <dbReference type="Pfam" id="PF00561"/>
    </source>
</evidence>
<dbReference type="STRING" id="933944.AN215_20150"/>